<keyword evidence="1" id="KW-0732">Signal</keyword>
<dbReference type="GeneID" id="17293067"/>
<dbReference type="AlphaFoldDB" id="L1IJ60"/>
<dbReference type="RefSeq" id="XP_005823253.1">
    <property type="nucleotide sequence ID" value="XM_005823196.1"/>
</dbReference>
<accession>L1IJ60</accession>
<reference evidence="2 4" key="1">
    <citation type="journal article" date="2012" name="Nature">
        <title>Algal genomes reveal evolutionary mosaicism and the fate of nucleomorphs.</title>
        <authorList>
            <consortium name="DOE Joint Genome Institute"/>
            <person name="Curtis B.A."/>
            <person name="Tanifuji G."/>
            <person name="Burki F."/>
            <person name="Gruber A."/>
            <person name="Irimia M."/>
            <person name="Maruyama S."/>
            <person name="Arias M.C."/>
            <person name="Ball S.G."/>
            <person name="Gile G.H."/>
            <person name="Hirakawa Y."/>
            <person name="Hopkins J.F."/>
            <person name="Kuo A."/>
            <person name="Rensing S.A."/>
            <person name="Schmutz J."/>
            <person name="Symeonidi A."/>
            <person name="Elias M."/>
            <person name="Eveleigh R.J."/>
            <person name="Herman E.K."/>
            <person name="Klute M.J."/>
            <person name="Nakayama T."/>
            <person name="Obornik M."/>
            <person name="Reyes-Prieto A."/>
            <person name="Armbrust E.V."/>
            <person name="Aves S.J."/>
            <person name="Beiko R.G."/>
            <person name="Coutinho P."/>
            <person name="Dacks J.B."/>
            <person name="Durnford D.G."/>
            <person name="Fast N.M."/>
            <person name="Green B.R."/>
            <person name="Grisdale C.J."/>
            <person name="Hempel F."/>
            <person name="Henrissat B."/>
            <person name="Hoppner M.P."/>
            <person name="Ishida K."/>
            <person name="Kim E."/>
            <person name="Koreny L."/>
            <person name="Kroth P.G."/>
            <person name="Liu Y."/>
            <person name="Malik S.B."/>
            <person name="Maier U.G."/>
            <person name="McRose D."/>
            <person name="Mock T."/>
            <person name="Neilson J.A."/>
            <person name="Onodera N.T."/>
            <person name="Poole A.M."/>
            <person name="Pritham E.J."/>
            <person name="Richards T.A."/>
            <person name="Rocap G."/>
            <person name="Roy S.W."/>
            <person name="Sarai C."/>
            <person name="Schaack S."/>
            <person name="Shirato S."/>
            <person name="Slamovits C.H."/>
            <person name="Spencer D.F."/>
            <person name="Suzuki S."/>
            <person name="Worden A.Z."/>
            <person name="Zauner S."/>
            <person name="Barry K."/>
            <person name="Bell C."/>
            <person name="Bharti A.K."/>
            <person name="Crow J.A."/>
            <person name="Grimwood J."/>
            <person name="Kramer R."/>
            <person name="Lindquist E."/>
            <person name="Lucas S."/>
            <person name="Salamov A."/>
            <person name="McFadden G.I."/>
            <person name="Lane C.E."/>
            <person name="Keeling P.J."/>
            <person name="Gray M.W."/>
            <person name="Grigoriev I.V."/>
            <person name="Archibald J.M."/>
        </authorList>
    </citation>
    <scope>NUCLEOTIDE SEQUENCE</scope>
    <source>
        <strain evidence="2 4">CCMP2712</strain>
    </source>
</reference>
<evidence type="ECO:0000313" key="3">
    <source>
        <dbReference type="EnsemblProtists" id="EKX36273"/>
    </source>
</evidence>
<sequence>MNSPLLLCLLSAAALSGVEAVFWDGGLLENVIGTTINNCSARTPPNNTVFPVNCTFFNETNKDVVCSSVSFSVVWSNDGPGQIAFTTLSPDYFAVTSCELPDGSTPDSCGMNYQQKCAESDKYWLTKATSPLCGQRICNNVTSSCTCNNAQYLCTCYNWKRYTVKPVRFLPIDSTILCFTTTSRTGVTDKRCVFFDIMVQPYKLTVSNVNDPNNVQKQVNAYIGEQLDLTVFAQDVNTEQSLSIRLQPSVSVYQPSAELPNQQWLSATTMCVDSNNVLASTGQPCKNGLWFRKLTYSPRLSEIGMQYSLYFEASDDGFAARQFDKYVGLSSLSGTTCGKSSGYCSLTPAIFSPKVFTVRVSVSLQSPQFISGIGFFGTPIDGTTLPFTYPNCPMRPVDIMIWKPNSQLRLYLTFGEGLLDISRYALYAQMTASCSLDQINGDFSYSCQQYSSTRPALGELHRMTLQWTPPMVAQGRNFTICAIAEDNAPSQNKTCFHIVVQRCMYCTNPTRPESLFDIATRYRTNWLQLWLANDPYWIEKEQASLTDSGVTAWDGRSSPDAIPTKTLIRLGPVFVTRDNHTIGELAARFRTTSWAILELNPDLEMSMLDDTIPKESELCLLPGICTPAE</sequence>
<name>L1IJ60_GUITC</name>
<gene>
    <name evidence="2" type="ORF">GUITHDRAFT_117504</name>
</gene>
<evidence type="ECO:0000313" key="4">
    <source>
        <dbReference type="Proteomes" id="UP000011087"/>
    </source>
</evidence>
<protein>
    <submittedName>
        <fullName evidence="2 3">Uncharacterized protein</fullName>
    </submittedName>
</protein>
<evidence type="ECO:0000256" key="1">
    <source>
        <dbReference type="SAM" id="SignalP"/>
    </source>
</evidence>
<dbReference type="PaxDb" id="55529-EKX36273"/>
<proteinExistence type="predicted"/>
<organism evidence="2">
    <name type="scientific">Guillardia theta (strain CCMP2712)</name>
    <name type="common">Cryptophyte</name>
    <dbReference type="NCBI Taxonomy" id="905079"/>
    <lineage>
        <taxon>Eukaryota</taxon>
        <taxon>Cryptophyceae</taxon>
        <taxon>Pyrenomonadales</taxon>
        <taxon>Geminigeraceae</taxon>
        <taxon>Guillardia</taxon>
    </lineage>
</organism>
<dbReference type="HOGENOM" id="CLU_435101_0_0_1"/>
<dbReference type="KEGG" id="gtt:GUITHDRAFT_117504"/>
<dbReference type="EnsemblProtists" id="EKX36273">
    <property type="protein sequence ID" value="EKX36273"/>
    <property type="gene ID" value="GUITHDRAFT_117504"/>
</dbReference>
<reference evidence="3" key="3">
    <citation type="submission" date="2016-03" db="UniProtKB">
        <authorList>
            <consortium name="EnsemblProtists"/>
        </authorList>
    </citation>
    <scope>IDENTIFICATION</scope>
</reference>
<feature type="chain" id="PRO_5008770117" evidence="1">
    <location>
        <begin position="21"/>
        <end position="629"/>
    </location>
</feature>
<reference evidence="4" key="2">
    <citation type="submission" date="2012-11" db="EMBL/GenBank/DDBJ databases">
        <authorList>
            <person name="Kuo A."/>
            <person name="Curtis B.A."/>
            <person name="Tanifuji G."/>
            <person name="Burki F."/>
            <person name="Gruber A."/>
            <person name="Irimia M."/>
            <person name="Maruyama S."/>
            <person name="Arias M.C."/>
            <person name="Ball S.G."/>
            <person name="Gile G.H."/>
            <person name="Hirakawa Y."/>
            <person name="Hopkins J.F."/>
            <person name="Rensing S.A."/>
            <person name="Schmutz J."/>
            <person name="Symeonidi A."/>
            <person name="Elias M."/>
            <person name="Eveleigh R.J."/>
            <person name="Herman E.K."/>
            <person name="Klute M.J."/>
            <person name="Nakayama T."/>
            <person name="Obornik M."/>
            <person name="Reyes-Prieto A."/>
            <person name="Armbrust E.V."/>
            <person name="Aves S.J."/>
            <person name="Beiko R.G."/>
            <person name="Coutinho P."/>
            <person name="Dacks J.B."/>
            <person name="Durnford D.G."/>
            <person name="Fast N.M."/>
            <person name="Green B.R."/>
            <person name="Grisdale C."/>
            <person name="Hempe F."/>
            <person name="Henrissat B."/>
            <person name="Hoppner M.P."/>
            <person name="Ishida K.-I."/>
            <person name="Kim E."/>
            <person name="Koreny L."/>
            <person name="Kroth P.G."/>
            <person name="Liu Y."/>
            <person name="Malik S.-B."/>
            <person name="Maier U.G."/>
            <person name="McRose D."/>
            <person name="Mock T."/>
            <person name="Neilson J.A."/>
            <person name="Onodera N.T."/>
            <person name="Poole A.M."/>
            <person name="Pritham E.J."/>
            <person name="Richards T.A."/>
            <person name="Rocap G."/>
            <person name="Roy S.W."/>
            <person name="Sarai C."/>
            <person name="Schaack S."/>
            <person name="Shirato S."/>
            <person name="Slamovits C.H."/>
            <person name="Spencer D.F."/>
            <person name="Suzuki S."/>
            <person name="Worden A.Z."/>
            <person name="Zauner S."/>
            <person name="Barry K."/>
            <person name="Bell C."/>
            <person name="Bharti A.K."/>
            <person name="Crow J.A."/>
            <person name="Grimwood J."/>
            <person name="Kramer R."/>
            <person name="Lindquist E."/>
            <person name="Lucas S."/>
            <person name="Salamov A."/>
            <person name="McFadden G.I."/>
            <person name="Lane C.E."/>
            <person name="Keeling P.J."/>
            <person name="Gray M.W."/>
            <person name="Grigoriev I.V."/>
            <person name="Archibald J.M."/>
        </authorList>
    </citation>
    <scope>NUCLEOTIDE SEQUENCE</scope>
    <source>
        <strain evidence="4">CCMP2712</strain>
    </source>
</reference>
<dbReference type="Proteomes" id="UP000011087">
    <property type="component" value="Unassembled WGS sequence"/>
</dbReference>
<keyword evidence="4" id="KW-1185">Reference proteome</keyword>
<dbReference type="EMBL" id="JH993076">
    <property type="protein sequence ID" value="EKX36273.1"/>
    <property type="molecule type" value="Genomic_DNA"/>
</dbReference>
<feature type="signal peptide" evidence="1">
    <location>
        <begin position="1"/>
        <end position="20"/>
    </location>
</feature>
<evidence type="ECO:0000313" key="2">
    <source>
        <dbReference type="EMBL" id="EKX36273.1"/>
    </source>
</evidence>